<dbReference type="RefSeq" id="WP_079590005.1">
    <property type="nucleotide sequence ID" value="NZ_CP154629.1"/>
</dbReference>
<dbReference type="EMBL" id="FUYN01000005">
    <property type="protein sequence ID" value="SKB59292.1"/>
    <property type="molecule type" value="Genomic_DNA"/>
</dbReference>
<proteinExistence type="predicted"/>
<dbReference type="SUPFAM" id="SSF52540">
    <property type="entry name" value="P-loop containing nucleoside triphosphate hydrolases"/>
    <property type="match status" value="1"/>
</dbReference>
<reference evidence="2" key="1">
    <citation type="submission" date="2017-02" db="EMBL/GenBank/DDBJ databases">
        <authorList>
            <person name="Varghese N."/>
            <person name="Submissions S."/>
        </authorList>
    </citation>
    <scope>NUCLEOTIDE SEQUENCE [LARGE SCALE GENOMIC DNA]</scope>
    <source>
        <strain evidence="2">ATCC 35199</strain>
    </source>
</reference>
<sequence length="143" mass="16224">MVKLLIGEAGSGKTKAMIQMANESVELVKGELVYIESSSKHMHQLHRDIRFISTQDFNLDTFSSIYGFICGLVSENYDIEKIFIDGLDKIINPLSADLISFIDGIDKLSDKHEFEIIISASIYDQDVLEKVQKYSHNYEKVSL</sequence>
<organism evidence="1 2">
    <name type="scientific">Acetoanaerobium noterae</name>
    <dbReference type="NCBI Taxonomy" id="745369"/>
    <lineage>
        <taxon>Bacteria</taxon>
        <taxon>Bacillati</taxon>
        <taxon>Bacillota</taxon>
        <taxon>Clostridia</taxon>
        <taxon>Peptostreptococcales</taxon>
        <taxon>Filifactoraceae</taxon>
        <taxon>Acetoanaerobium</taxon>
    </lineage>
</organism>
<accession>A0A1T5CII0</accession>
<evidence type="ECO:0000313" key="1">
    <source>
        <dbReference type="EMBL" id="SKB59292.1"/>
    </source>
</evidence>
<evidence type="ECO:0008006" key="3">
    <source>
        <dbReference type="Google" id="ProtNLM"/>
    </source>
</evidence>
<name>A0A1T5CII0_9FIRM</name>
<dbReference type="InterPro" id="IPR027417">
    <property type="entry name" value="P-loop_NTPase"/>
</dbReference>
<keyword evidence="2" id="KW-1185">Reference proteome</keyword>
<protein>
    <recommendedName>
        <fullName evidence="3">Twitching motility protein PilT</fullName>
    </recommendedName>
</protein>
<gene>
    <name evidence="1" type="ORF">SAMN02745120_2199</name>
</gene>
<evidence type="ECO:0000313" key="2">
    <source>
        <dbReference type="Proteomes" id="UP000243406"/>
    </source>
</evidence>
<dbReference type="OrthoDB" id="1953676at2"/>
<dbReference type="AlphaFoldDB" id="A0A1T5CII0"/>
<dbReference type="Proteomes" id="UP000243406">
    <property type="component" value="Unassembled WGS sequence"/>
</dbReference>